<feature type="region of interest" description="Disordered" evidence="1">
    <location>
        <begin position="50"/>
        <end position="69"/>
    </location>
</feature>
<reference evidence="2" key="2">
    <citation type="submission" date="2021-03" db="EMBL/GenBank/DDBJ databases">
        <title>Human Oral Microbial Genomes.</title>
        <authorList>
            <person name="Johnston C.D."/>
            <person name="Chen T."/>
            <person name="Dewhirst F.E."/>
        </authorList>
    </citation>
    <scope>NUCLEOTIDE SEQUENCE</scope>
    <source>
        <strain evidence="2">F0714</strain>
    </source>
</reference>
<evidence type="ECO:0000256" key="1">
    <source>
        <dbReference type="SAM" id="MobiDB-lite"/>
    </source>
</evidence>
<dbReference type="Proteomes" id="UP000677180">
    <property type="component" value="Chromosome"/>
</dbReference>
<name>A0A3N4D135_9ACTN</name>
<proteinExistence type="predicted"/>
<dbReference type="GeneID" id="64407412"/>
<protein>
    <submittedName>
        <fullName evidence="3">Uncharacterized protein</fullName>
    </submittedName>
</protein>
<sequence length="69" mass="7310">MTNPTPRDAAPGDVQRLQAIEEALAGIDDLGELPVDDALARLDAAHQVLAEALNPGPGRREEPRSGTNR</sequence>
<dbReference type="EMBL" id="LR134406">
    <property type="protein sequence ID" value="VEH70658.1"/>
    <property type="molecule type" value="Genomic_DNA"/>
</dbReference>
<accession>A0A3N4D135</accession>
<keyword evidence="4" id="KW-1185">Reference proteome</keyword>
<evidence type="ECO:0000313" key="4">
    <source>
        <dbReference type="Proteomes" id="UP000273044"/>
    </source>
</evidence>
<evidence type="ECO:0000313" key="3">
    <source>
        <dbReference type="EMBL" id="VEH70658.1"/>
    </source>
</evidence>
<dbReference type="OrthoDB" id="3732274at2"/>
<dbReference type="Proteomes" id="UP000273044">
    <property type="component" value="Chromosome"/>
</dbReference>
<dbReference type="RefSeq" id="WP_014847012.1">
    <property type="nucleotide sequence ID" value="NZ_CAJZDL010000033.1"/>
</dbReference>
<dbReference type="EMBL" id="CP072385">
    <property type="protein sequence ID" value="QUC12198.1"/>
    <property type="molecule type" value="Genomic_DNA"/>
</dbReference>
<evidence type="ECO:0000313" key="2">
    <source>
        <dbReference type="EMBL" id="QUC12198.1"/>
    </source>
</evidence>
<organism evidence="3 4">
    <name type="scientific">Arachnia propionica</name>
    <dbReference type="NCBI Taxonomy" id="1750"/>
    <lineage>
        <taxon>Bacteria</taxon>
        <taxon>Bacillati</taxon>
        <taxon>Actinomycetota</taxon>
        <taxon>Actinomycetes</taxon>
        <taxon>Propionibacteriales</taxon>
        <taxon>Propionibacteriaceae</taxon>
        <taxon>Arachnia</taxon>
    </lineage>
</organism>
<reference evidence="3 4" key="1">
    <citation type="submission" date="2018-12" db="EMBL/GenBank/DDBJ databases">
        <authorList>
            <consortium name="Pathogen Informatics"/>
        </authorList>
    </citation>
    <scope>NUCLEOTIDE SEQUENCE [LARGE SCALE GENOMIC DNA]</scope>
    <source>
        <strain evidence="3 4">NCTC12967</strain>
    </source>
</reference>
<gene>
    <name evidence="2" type="ORF">J5A53_05805</name>
    <name evidence="3" type="ORF">NCTC12967_01960</name>
</gene>
<dbReference type="AlphaFoldDB" id="A0A3N4D135"/>
<feature type="compositionally biased region" description="Basic and acidic residues" evidence="1">
    <location>
        <begin position="58"/>
        <end position="69"/>
    </location>
</feature>